<dbReference type="Proteomes" id="UP001422759">
    <property type="component" value="Unassembled WGS sequence"/>
</dbReference>
<feature type="domain" description="HTH cro/C1-type" evidence="2">
    <location>
        <begin position="9"/>
        <end position="62"/>
    </location>
</feature>
<reference evidence="3 4" key="1">
    <citation type="journal article" date="2019" name="Int. J. Syst. Evol. Microbiol.">
        <title>The Global Catalogue of Microorganisms (GCM) 10K type strain sequencing project: providing services to taxonomists for standard genome sequencing and annotation.</title>
        <authorList>
            <consortium name="The Broad Institute Genomics Platform"/>
            <consortium name="The Broad Institute Genome Sequencing Center for Infectious Disease"/>
            <person name="Wu L."/>
            <person name="Ma J."/>
        </authorList>
    </citation>
    <scope>NUCLEOTIDE SEQUENCE [LARGE SCALE GENOMIC DNA]</scope>
    <source>
        <strain evidence="3 4">JCM 14560</strain>
    </source>
</reference>
<dbReference type="Gene3D" id="1.10.260.40">
    <property type="entry name" value="lambda repressor-like DNA-binding domains"/>
    <property type="match status" value="1"/>
</dbReference>
<dbReference type="InterPro" id="IPR011990">
    <property type="entry name" value="TPR-like_helical_dom_sf"/>
</dbReference>
<dbReference type="Pfam" id="PF01381">
    <property type="entry name" value="HTH_3"/>
    <property type="match status" value="1"/>
</dbReference>
<organism evidence="3 4">
    <name type="scientific">Kitasatospora kazusensis</name>
    <dbReference type="NCBI Taxonomy" id="407974"/>
    <lineage>
        <taxon>Bacteria</taxon>
        <taxon>Bacillati</taxon>
        <taxon>Actinomycetota</taxon>
        <taxon>Actinomycetes</taxon>
        <taxon>Kitasatosporales</taxon>
        <taxon>Streptomycetaceae</taxon>
        <taxon>Kitasatospora</taxon>
    </lineage>
</organism>
<keyword evidence="4" id="KW-1185">Reference proteome</keyword>
<evidence type="ECO:0000313" key="4">
    <source>
        <dbReference type="Proteomes" id="UP001422759"/>
    </source>
</evidence>
<dbReference type="InterPro" id="IPR010982">
    <property type="entry name" value="Lambda_DNA-bd_dom_sf"/>
</dbReference>
<protein>
    <recommendedName>
        <fullName evidence="2">HTH cro/C1-type domain-containing protein</fullName>
    </recommendedName>
</protein>
<dbReference type="EMBL" id="BAAANT010000009">
    <property type="protein sequence ID" value="GAA2139315.1"/>
    <property type="molecule type" value="Genomic_DNA"/>
</dbReference>
<keyword evidence="1" id="KW-0238">DNA-binding</keyword>
<evidence type="ECO:0000256" key="1">
    <source>
        <dbReference type="ARBA" id="ARBA00023125"/>
    </source>
</evidence>
<evidence type="ECO:0000259" key="2">
    <source>
        <dbReference type="PROSITE" id="PS50943"/>
    </source>
</evidence>
<accession>A0ABN2ZAQ7</accession>
<name>A0ABN2ZAQ7_9ACTN</name>
<dbReference type="InterPro" id="IPR019734">
    <property type="entry name" value="TPR_rpt"/>
</dbReference>
<dbReference type="SUPFAM" id="SSF48452">
    <property type="entry name" value="TPR-like"/>
    <property type="match status" value="2"/>
</dbReference>
<comment type="caution">
    <text evidence="3">The sequence shown here is derived from an EMBL/GenBank/DDBJ whole genome shotgun (WGS) entry which is preliminary data.</text>
</comment>
<sequence>MNRAMGTRVRHLRTVRGLSQADLAGPELSASYISLIEAGKRTPSRRALKLIAARLGCAPSELYDAAVKEADSSADLALAEAEWALADGKPATALERFGEAATLAVAASSPECAVRAAWGEARSLEAMARLDEALDAYTDLLEGLQPAAVGPPTRLEAIRAVCRCEVELGQIDRAIEIGESALRELDESGSAPSAAGIEIMCELVRAYLLRGDVLRAGRLTEAAVAQAELLRSPHQLARAYRAAGQAAQEAGRPTEAGALARKALELLRQGDGEAVLGDALALHGMTVLRAGRTSLLEAERDLRRAAEIQERTGQLIKTAECYQELAHCSLIRGDGEAAMELAARALSLLEEAPVAGRARAIILTATALAMCGRTTEALERCDEAVAELGEDTRGLLPTARIWGEAAEVYMALGATEKAVSTWRRGFSLLGPTGPLPGLLTSRMDGSGTSD</sequence>
<dbReference type="SUPFAM" id="SSF47413">
    <property type="entry name" value="lambda repressor-like DNA-binding domains"/>
    <property type="match status" value="1"/>
</dbReference>
<proteinExistence type="predicted"/>
<dbReference type="SMART" id="SM00530">
    <property type="entry name" value="HTH_XRE"/>
    <property type="match status" value="1"/>
</dbReference>
<evidence type="ECO:0000313" key="3">
    <source>
        <dbReference type="EMBL" id="GAA2139315.1"/>
    </source>
</evidence>
<dbReference type="CDD" id="cd00093">
    <property type="entry name" value="HTH_XRE"/>
    <property type="match status" value="1"/>
</dbReference>
<dbReference type="PANTHER" id="PTHR46797:SF1">
    <property type="entry name" value="METHYLPHOSPHONATE SYNTHASE"/>
    <property type="match status" value="1"/>
</dbReference>
<dbReference type="Gene3D" id="1.25.40.10">
    <property type="entry name" value="Tetratricopeptide repeat domain"/>
    <property type="match status" value="2"/>
</dbReference>
<dbReference type="InterPro" id="IPR050807">
    <property type="entry name" value="TransReg_Diox_bact_type"/>
</dbReference>
<gene>
    <name evidence="3" type="ORF">GCM10009760_21420</name>
</gene>
<dbReference type="PROSITE" id="PS50943">
    <property type="entry name" value="HTH_CROC1"/>
    <property type="match status" value="1"/>
</dbReference>
<dbReference type="SMART" id="SM00028">
    <property type="entry name" value="TPR"/>
    <property type="match status" value="4"/>
</dbReference>
<dbReference type="PANTHER" id="PTHR46797">
    <property type="entry name" value="HTH-TYPE TRANSCRIPTIONAL REGULATOR"/>
    <property type="match status" value="1"/>
</dbReference>
<dbReference type="InterPro" id="IPR001387">
    <property type="entry name" value="Cro/C1-type_HTH"/>
</dbReference>